<dbReference type="Proteomes" id="UP000801492">
    <property type="component" value="Unassembled WGS sequence"/>
</dbReference>
<dbReference type="Pfam" id="PF00078">
    <property type="entry name" value="RVT_1"/>
    <property type="match status" value="1"/>
</dbReference>
<evidence type="ECO:0000313" key="2">
    <source>
        <dbReference type="EMBL" id="KAF2901560.1"/>
    </source>
</evidence>
<reference evidence="2" key="1">
    <citation type="submission" date="2019-08" db="EMBL/GenBank/DDBJ databases">
        <title>The genome of the North American firefly Photinus pyralis.</title>
        <authorList>
            <consortium name="Photinus pyralis genome working group"/>
            <person name="Fallon T.R."/>
            <person name="Sander Lower S.E."/>
            <person name="Weng J.-K."/>
        </authorList>
    </citation>
    <scope>NUCLEOTIDE SEQUENCE</scope>
    <source>
        <strain evidence="2">TRF0915ILg1</strain>
        <tissue evidence="2">Whole body</tissue>
    </source>
</reference>
<dbReference type="InterPro" id="IPR000477">
    <property type="entry name" value="RT_dom"/>
</dbReference>
<sequence>MKTVMTVTGKSELSQTFAKKQEWMTDEIIDLINVRRDLKNKNEAEYGRIYKLIRKKINEAKQKWMQEKCKEIKALQKKHDEFHMHRKIKAITIKDETDKSIYGKEDLKNYEGVQTGGQTINNIRYADDTATMAETIEELQEMLNRIHAESLGWGLKINKQKTKMMIANKIEVGNKVEDRADKNSFLEIQSDALTCSQHSRTIREMLLLVNVALRLRNADPQDANHESQRSV</sequence>
<comment type="caution">
    <text evidence="2">The sequence shown here is derived from an EMBL/GenBank/DDBJ whole genome shotgun (WGS) entry which is preliminary data.</text>
</comment>
<evidence type="ECO:0000259" key="1">
    <source>
        <dbReference type="Pfam" id="PF00078"/>
    </source>
</evidence>
<evidence type="ECO:0000313" key="3">
    <source>
        <dbReference type="Proteomes" id="UP000801492"/>
    </source>
</evidence>
<proteinExistence type="predicted"/>
<protein>
    <recommendedName>
        <fullName evidence="1">Reverse transcriptase domain-containing protein</fullName>
    </recommendedName>
</protein>
<dbReference type="PANTHER" id="PTHR47027">
    <property type="entry name" value="REVERSE TRANSCRIPTASE DOMAIN-CONTAINING PROTEIN"/>
    <property type="match status" value="1"/>
</dbReference>
<organism evidence="2 3">
    <name type="scientific">Ignelater luminosus</name>
    <name type="common">Cucubano</name>
    <name type="synonym">Pyrophorus luminosus</name>
    <dbReference type="NCBI Taxonomy" id="2038154"/>
    <lineage>
        <taxon>Eukaryota</taxon>
        <taxon>Metazoa</taxon>
        <taxon>Ecdysozoa</taxon>
        <taxon>Arthropoda</taxon>
        <taxon>Hexapoda</taxon>
        <taxon>Insecta</taxon>
        <taxon>Pterygota</taxon>
        <taxon>Neoptera</taxon>
        <taxon>Endopterygota</taxon>
        <taxon>Coleoptera</taxon>
        <taxon>Polyphaga</taxon>
        <taxon>Elateriformia</taxon>
        <taxon>Elateroidea</taxon>
        <taxon>Elateridae</taxon>
        <taxon>Agrypninae</taxon>
        <taxon>Pyrophorini</taxon>
        <taxon>Ignelater</taxon>
    </lineage>
</organism>
<name>A0A8K0GED3_IGNLU</name>
<dbReference type="AlphaFoldDB" id="A0A8K0GED3"/>
<gene>
    <name evidence="2" type="ORF">ILUMI_04627</name>
</gene>
<dbReference type="EMBL" id="VTPC01001552">
    <property type="protein sequence ID" value="KAF2901560.1"/>
    <property type="molecule type" value="Genomic_DNA"/>
</dbReference>
<dbReference type="PANTHER" id="PTHR47027:SF8">
    <property type="entry name" value="RIBONUCLEASE H"/>
    <property type="match status" value="1"/>
</dbReference>
<accession>A0A8K0GED3</accession>
<dbReference type="OrthoDB" id="6769313at2759"/>
<keyword evidence="3" id="KW-1185">Reference proteome</keyword>
<feature type="domain" description="Reverse transcriptase" evidence="1">
    <location>
        <begin position="119"/>
        <end position="166"/>
    </location>
</feature>